<dbReference type="AlphaFoldDB" id="A0A917YCS6"/>
<dbReference type="Proteomes" id="UP000600365">
    <property type="component" value="Unassembled WGS sequence"/>
</dbReference>
<evidence type="ECO:0000313" key="2">
    <source>
        <dbReference type="Proteomes" id="UP000600365"/>
    </source>
</evidence>
<name>A0A917YCS6_9ACTN</name>
<organism evidence="1 2">
    <name type="scientific">Streptomyces albiflavescens</name>
    <dbReference type="NCBI Taxonomy" id="1623582"/>
    <lineage>
        <taxon>Bacteria</taxon>
        <taxon>Bacillati</taxon>
        <taxon>Actinomycetota</taxon>
        <taxon>Actinomycetes</taxon>
        <taxon>Kitasatosporales</taxon>
        <taxon>Streptomycetaceae</taxon>
        <taxon>Streptomyces</taxon>
    </lineage>
</organism>
<proteinExistence type="predicted"/>
<gene>
    <name evidence="1" type="ORF">GCM10011579_078530</name>
</gene>
<keyword evidence="2" id="KW-1185">Reference proteome</keyword>
<sequence length="73" mass="8265">MGELQEIARVHGLIDGLGRRLDGKPAATQTYRRRRAVVFNVLEFAVELEYLTSNLLSRVRRKRGKGRRTIGAA</sequence>
<comment type="caution">
    <text evidence="1">The sequence shown here is derived from an EMBL/GenBank/DDBJ whole genome shotgun (WGS) entry which is preliminary data.</text>
</comment>
<protein>
    <submittedName>
        <fullName evidence="1">Uncharacterized protein</fullName>
    </submittedName>
</protein>
<accession>A0A917YCS6</accession>
<dbReference type="RefSeq" id="WP_229703646.1">
    <property type="nucleotide sequence ID" value="NZ_BMMM01000019.1"/>
</dbReference>
<dbReference type="EMBL" id="BMMM01000019">
    <property type="protein sequence ID" value="GGN86578.1"/>
    <property type="molecule type" value="Genomic_DNA"/>
</dbReference>
<evidence type="ECO:0000313" key="1">
    <source>
        <dbReference type="EMBL" id="GGN86578.1"/>
    </source>
</evidence>
<reference evidence="1 2" key="1">
    <citation type="journal article" date="2014" name="Int. J. Syst. Evol. Microbiol.">
        <title>Complete genome sequence of Corynebacterium casei LMG S-19264T (=DSM 44701T), isolated from a smear-ripened cheese.</title>
        <authorList>
            <consortium name="US DOE Joint Genome Institute (JGI-PGF)"/>
            <person name="Walter F."/>
            <person name="Albersmeier A."/>
            <person name="Kalinowski J."/>
            <person name="Ruckert C."/>
        </authorList>
    </citation>
    <scope>NUCLEOTIDE SEQUENCE [LARGE SCALE GENOMIC DNA]</scope>
    <source>
        <strain evidence="1 2">CGMCC 4.7111</strain>
    </source>
</reference>